<dbReference type="Gene3D" id="3.40.50.300">
    <property type="entry name" value="P-loop containing nucleotide triphosphate hydrolases"/>
    <property type="match status" value="1"/>
</dbReference>
<accession>A0A3P8HEX6</accession>
<dbReference type="PANTHER" id="PTHR22845">
    <property type="entry name" value="APOPTOTIC PROTEASE-ACTIVATING FACTOR 1"/>
    <property type="match status" value="1"/>
</dbReference>
<dbReference type="PANTHER" id="PTHR22845:SF5">
    <property type="entry name" value="APOPTOTIC PROTEASE-ACTIVATING FACTOR 1"/>
    <property type="match status" value="1"/>
</dbReference>
<evidence type="ECO:0000313" key="2">
    <source>
        <dbReference type="Proteomes" id="UP000272942"/>
    </source>
</evidence>
<dbReference type="OrthoDB" id="1357022at2759"/>
<dbReference type="Proteomes" id="UP000272942">
    <property type="component" value="Unassembled WGS sequence"/>
</dbReference>
<organism evidence="1 2">
    <name type="scientific">Echinostoma caproni</name>
    <dbReference type="NCBI Taxonomy" id="27848"/>
    <lineage>
        <taxon>Eukaryota</taxon>
        <taxon>Metazoa</taxon>
        <taxon>Spiralia</taxon>
        <taxon>Lophotrochozoa</taxon>
        <taxon>Platyhelminthes</taxon>
        <taxon>Trematoda</taxon>
        <taxon>Digenea</taxon>
        <taxon>Plagiorchiida</taxon>
        <taxon>Echinostomata</taxon>
        <taxon>Echinostomatoidea</taxon>
        <taxon>Echinostomatidae</taxon>
        <taxon>Echinostoma</taxon>
    </lineage>
</organism>
<dbReference type="AlphaFoldDB" id="A0A3P8HEX6"/>
<gene>
    <name evidence="1" type="ORF">ECPE_LOCUS12135</name>
</gene>
<name>A0A3P8HEX6_9TREM</name>
<protein>
    <submittedName>
        <fullName evidence="1">Uncharacterized protein</fullName>
    </submittedName>
</protein>
<dbReference type="SUPFAM" id="SSF52540">
    <property type="entry name" value="P-loop containing nucleoside triphosphate hydrolases"/>
    <property type="match status" value="1"/>
</dbReference>
<proteinExistence type="predicted"/>
<dbReference type="EMBL" id="UZAN01052218">
    <property type="protein sequence ID" value="VDP89380.1"/>
    <property type="molecule type" value="Genomic_DNA"/>
</dbReference>
<keyword evidence="2" id="KW-1185">Reference proteome</keyword>
<evidence type="ECO:0000313" key="1">
    <source>
        <dbReference type="EMBL" id="VDP89380.1"/>
    </source>
</evidence>
<reference evidence="1 2" key="1">
    <citation type="submission" date="2018-11" db="EMBL/GenBank/DDBJ databases">
        <authorList>
            <consortium name="Pathogen Informatics"/>
        </authorList>
    </citation>
    <scope>NUCLEOTIDE SEQUENCE [LARGE SCALE GENOMIC DNA]</scope>
    <source>
        <strain evidence="1 2">Egypt</strain>
    </source>
</reference>
<sequence length="285" mass="31008">MRETLIDGAVPDNPTRFAPRSALTERLSGCLRDLASRFRVRSAVPQSSIDLPRCLASVGLGPFPNDSTTADHPPPTNAWLLVHGPPGCGKTVLCISTLREHALPLVECFPGGVVWIHVGPLLSSDSGVNSSESTGQYAGLMEKQQILFLDRLERRLASLTRANTDHNTLGIPSHGMSPPSVSLDDASERLRRTLIRRQNRPFRGPSDEDTLSTSLLLIVLDDVWDVEVGQVLSSMPAAFLVTSRDQSVLARVAGQVNQTLWSEVRAPPPDFGGSQLCYRSVQYHA</sequence>
<dbReference type="InterPro" id="IPR027417">
    <property type="entry name" value="P-loop_NTPase"/>
</dbReference>